<keyword evidence="3" id="KW-1185">Reference proteome</keyword>
<feature type="compositionally biased region" description="Polar residues" evidence="1">
    <location>
        <begin position="192"/>
        <end position="205"/>
    </location>
</feature>
<sequence length="245" mass="27240">MPSSRSRSFDLIIMHFWDMWCPRRSFSTTASSLNRLTRQSVSFQWFDECEGRFQKLKTLLTSAPLLTLPEEETRYSLVEQIREHQFDDAKLCLIQDKVLRGEDKKAILDSDGVFRIRGMICVPKGSQAWVKRHSINSIRTGKDPKTPELKTVEPPSRLASRAVVALTNRSGGRGPLTSGLACHHIAPQTQLMSTTSPTARSSLHEPSSGSWGGSPFGQPWRAHCLTSTGTTTCCGVNQSRHGARG</sequence>
<dbReference type="Proteomes" id="UP001234989">
    <property type="component" value="Chromosome 4"/>
</dbReference>
<feature type="region of interest" description="Disordered" evidence="1">
    <location>
        <begin position="192"/>
        <end position="214"/>
    </location>
</feature>
<dbReference type="AlphaFoldDB" id="A0AAF0TM68"/>
<dbReference type="InterPro" id="IPR043502">
    <property type="entry name" value="DNA/RNA_pol_sf"/>
</dbReference>
<dbReference type="InterPro" id="IPR043128">
    <property type="entry name" value="Rev_trsase/Diguanyl_cyclase"/>
</dbReference>
<dbReference type="SUPFAM" id="SSF56672">
    <property type="entry name" value="DNA/RNA polymerases"/>
    <property type="match status" value="1"/>
</dbReference>
<dbReference type="EMBL" id="CP133615">
    <property type="protein sequence ID" value="WMV25777.1"/>
    <property type="molecule type" value="Genomic_DNA"/>
</dbReference>
<evidence type="ECO:0000313" key="3">
    <source>
        <dbReference type="Proteomes" id="UP001234989"/>
    </source>
</evidence>
<proteinExistence type="predicted"/>
<organism evidence="2 3">
    <name type="scientific">Solanum verrucosum</name>
    <dbReference type="NCBI Taxonomy" id="315347"/>
    <lineage>
        <taxon>Eukaryota</taxon>
        <taxon>Viridiplantae</taxon>
        <taxon>Streptophyta</taxon>
        <taxon>Embryophyta</taxon>
        <taxon>Tracheophyta</taxon>
        <taxon>Spermatophyta</taxon>
        <taxon>Magnoliopsida</taxon>
        <taxon>eudicotyledons</taxon>
        <taxon>Gunneridae</taxon>
        <taxon>Pentapetalae</taxon>
        <taxon>asterids</taxon>
        <taxon>lamiids</taxon>
        <taxon>Solanales</taxon>
        <taxon>Solanaceae</taxon>
        <taxon>Solanoideae</taxon>
        <taxon>Solaneae</taxon>
        <taxon>Solanum</taxon>
    </lineage>
</organism>
<gene>
    <name evidence="2" type="ORF">MTR67_019162</name>
</gene>
<reference evidence="2" key="1">
    <citation type="submission" date="2023-08" db="EMBL/GenBank/DDBJ databases">
        <title>A de novo genome assembly of Solanum verrucosum Schlechtendal, a Mexican diploid species geographically isolated from the other diploid A-genome species in potato relatives.</title>
        <authorList>
            <person name="Hosaka K."/>
        </authorList>
    </citation>
    <scope>NUCLEOTIDE SEQUENCE</scope>
    <source>
        <tissue evidence="2">Young leaves</tissue>
    </source>
</reference>
<feature type="non-terminal residue" evidence="2">
    <location>
        <position position="245"/>
    </location>
</feature>
<protein>
    <submittedName>
        <fullName evidence="2">Uncharacterized protein</fullName>
    </submittedName>
</protein>
<evidence type="ECO:0000313" key="2">
    <source>
        <dbReference type="EMBL" id="WMV25777.1"/>
    </source>
</evidence>
<accession>A0AAF0TM68</accession>
<name>A0AAF0TM68_SOLVR</name>
<evidence type="ECO:0000256" key="1">
    <source>
        <dbReference type="SAM" id="MobiDB-lite"/>
    </source>
</evidence>
<dbReference type="Gene3D" id="3.30.70.270">
    <property type="match status" value="1"/>
</dbReference>